<evidence type="ECO:0000313" key="2">
    <source>
        <dbReference type="Ensembl" id="ENSCINP00000017792.3"/>
    </source>
</evidence>
<proteinExistence type="predicted"/>
<dbReference type="InParanoid" id="F6VQW5"/>
<reference evidence="3" key="1">
    <citation type="journal article" date="2002" name="Science">
        <title>The draft genome of Ciona intestinalis: insights into chordate and vertebrate origins.</title>
        <authorList>
            <person name="Dehal P."/>
            <person name="Satou Y."/>
            <person name="Campbell R.K."/>
            <person name="Chapman J."/>
            <person name="Degnan B."/>
            <person name="De Tomaso A."/>
            <person name="Davidson B."/>
            <person name="Di Gregorio A."/>
            <person name="Gelpke M."/>
            <person name="Goodstein D.M."/>
            <person name="Harafuji N."/>
            <person name="Hastings K.E."/>
            <person name="Ho I."/>
            <person name="Hotta K."/>
            <person name="Huang W."/>
            <person name="Kawashima T."/>
            <person name="Lemaire P."/>
            <person name="Martinez D."/>
            <person name="Meinertzhagen I.A."/>
            <person name="Necula S."/>
            <person name="Nonaka M."/>
            <person name="Putnam N."/>
            <person name="Rash S."/>
            <person name="Saiga H."/>
            <person name="Satake M."/>
            <person name="Terry A."/>
            <person name="Yamada L."/>
            <person name="Wang H.G."/>
            <person name="Awazu S."/>
            <person name="Azumi K."/>
            <person name="Boore J."/>
            <person name="Branno M."/>
            <person name="Chin-Bow S."/>
            <person name="DeSantis R."/>
            <person name="Doyle S."/>
            <person name="Francino P."/>
            <person name="Keys D.N."/>
            <person name="Haga S."/>
            <person name="Hayashi H."/>
            <person name="Hino K."/>
            <person name="Imai K.S."/>
            <person name="Inaba K."/>
            <person name="Kano S."/>
            <person name="Kobayashi K."/>
            <person name="Kobayashi M."/>
            <person name="Lee B.I."/>
            <person name="Makabe K.W."/>
            <person name="Manohar C."/>
            <person name="Matassi G."/>
            <person name="Medina M."/>
            <person name="Mochizuki Y."/>
            <person name="Mount S."/>
            <person name="Morishita T."/>
            <person name="Miura S."/>
            <person name="Nakayama A."/>
            <person name="Nishizaka S."/>
            <person name="Nomoto H."/>
            <person name="Ohta F."/>
            <person name="Oishi K."/>
            <person name="Rigoutsos I."/>
            <person name="Sano M."/>
            <person name="Sasaki A."/>
            <person name="Sasakura Y."/>
            <person name="Shoguchi E."/>
            <person name="Shin-i T."/>
            <person name="Spagnuolo A."/>
            <person name="Stainier D."/>
            <person name="Suzuki M.M."/>
            <person name="Tassy O."/>
            <person name="Takatori N."/>
            <person name="Tokuoka M."/>
            <person name="Yagi K."/>
            <person name="Yoshizaki F."/>
            <person name="Wada S."/>
            <person name="Zhang C."/>
            <person name="Hyatt P.D."/>
            <person name="Larimer F."/>
            <person name="Detter C."/>
            <person name="Doggett N."/>
            <person name="Glavina T."/>
            <person name="Hawkins T."/>
            <person name="Richardson P."/>
            <person name="Lucas S."/>
            <person name="Kohara Y."/>
            <person name="Levine M."/>
            <person name="Satoh N."/>
            <person name="Rokhsar D.S."/>
        </authorList>
    </citation>
    <scope>NUCLEOTIDE SEQUENCE [LARGE SCALE GENOMIC DNA]</scope>
</reference>
<feature type="region of interest" description="Disordered" evidence="1">
    <location>
        <begin position="55"/>
        <end position="77"/>
    </location>
</feature>
<dbReference type="Ensembl" id="ENSCINT00000017792.3">
    <property type="protein sequence ID" value="ENSCINP00000017792.3"/>
    <property type="gene ID" value="ENSCING00000008727.3"/>
</dbReference>
<organism evidence="2 3">
    <name type="scientific">Ciona intestinalis</name>
    <name type="common">Transparent sea squirt</name>
    <name type="synonym">Ascidia intestinalis</name>
    <dbReference type="NCBI Taxonomy" id="7719"/>
    <lineage>
        <taxon>Eukaryota</taxon>
        <taxon>Metazoa</taxon>
        <taxon>Chordata</taxon>
        <taxon>Tunicata</taxon>
        <taxon>Ascidiacea</taxon>
        <taxon>Phlebobranchia</taxon>
        <taxon>Cionidae</taxon>
        <taxon>Ciona</taxon>
    </lineage>
</organism>
<keyword evidence="3" id="KW-1185">Reference proteome</keyword>
<reference evidence="2" key="3">
    <citation type="submission" date="2025-09" db="UniProtKB">
        <authorList>
            <consortium name="Ensembl"/>
        </authorList>
    </citation>
    <scope>IDENTIFICATION</scope>
</reference>
<feature type="region of interest" description="Disordered" evidence="1">
    <location>
        <begin position="151"/>
        <end position="172"/>
    </location>
</feature>
<dbReference type="AlphaFoldDB" id="F6VQW5"/>
<protein>
    <submittedName>
        <fullName evidence="2">Uncharacterized protein</fullName>
    </submittedName>
</protein>
<dbReference type="HOGENOM" id="CLU_1049542_0_0_1"/>
<dbReference type="Proteomes" id="UP000008144">
    <property type="component" value="Unassembled WGS sequence"/>
</dbReference>
<dbReference type="GeneTree" id="ENSGT00530000066660"/>
<evidence type="ECO:0000256" key="1">
    <source>
        <dbReference type="SAM" id="MobiDB-lite"/>
    </source>
</evidence>
<reference evidence="2" key="2">
    <citation type="submission" date="2025-08" db="UniProtKB">
        <authorList>
            <consortium name="Ensembl"/>
        </authorList>
    </citation>
    <scope>IDENTIFICATION</scope>
</reference>
<sequence>MNTASDSGQYFSNKWPYEALYCLLLEICQPWIACANVTSPSNDSLLLLQQSPTKSTVSNVSSSDTEEIQSPVKESVKPDTEKNAINFDYMTYVKKSDIKDTSSTGLPKQPLTQSWMDKRVYKVAGQKTIGLLVSAYKKHKQKQGATTIINQNPVSSNRSNNNATIEHQSDESFSSLTLPADNKSVEHEMWTNTVIATLRLLISAPDSVLSKLLPVLYQPLATLATNSKDSQSPNSSSTEIGSMFHTWLLRVGDLCQILTAHDAVE</sequence>
<accession>F6VQW5</accession>
<name>F6VQW5_CIOIN</name>
<evidence type="ECO:0000313" key="3">
    <source>
        <dbReference type="Proteomes" id="UP000008144"/>
    </source>
</evidence>